<dbReference type="EMBL" id="LT629750">
    <property type="protein sequence ID" value="SDT22786.1"/>
    <property type="molecule type" value="Genomic_DNA"/>
</dbReference>
<proteinExistence type="predicted"/>
<reference evidence="2" key="1">
    <citation type="submission" date="2016-10" db="EMBL/GenBank/DDBJ databases">
        <authorList>
            <person name="Varghese N."/>
            <person name="Submissions S."/>
        </authorList>
    </citation>
    <scope>NUCLEOTIDE SEQUENCE [LARGE SCALE GENOMIC DNA]</scope>
    <source>
        <strain evidence="2">GAS369</strain>
    </source>
</reference>
<protein>
    <submittedName>
        <fullName evidence="1">Uncharacterized protein</fullName>
    </submittedName>
</protein>
<gene>
    <name evidence="1" type="ORF">SAMN05444158_4912</name>
</gene>
<keyword evidence="2" id="KW-1185">Reference proteome</keyword>
<sequence>MQNATRGESQPDSQNDHYRSVVSNLVSLIEHLKASTKLLELAIARETASGGQEPHDNVVVLDDVTPCYLRANAALNACNAGLAAALHSLLDANASKGETAALIGSDRDPAGLAGCA</sequence>
<accession>A0A1H1YNW0</accession>
<organism evidence="1 2">
    <name type="scientific">Bradyrhizobium canariense</name>
    <dbReference type="NCBI Taxonomy" id="255045"/>
    <lineage>
        <taxon>Bacteria</taxon>
        <taxon>Pseudomonadati</taxon>
        <taxon>Pseudomonadota</taxon>
        <taxon>Alphaproteobacteria</taxon>
        <taxon>Hyphomicrobiales</taxon>
        <taxon>Nitrobacteraceae</taxon>
        <taxon>Bradyrhizobium</taxon>
    </lineage>
</organism>
<evidence type="ECO:0000313" key="1">
    <source>
        <dbReference type="EMBL" id="SDT22786.1"/>
    </source>
</evidence>
<name>A0A1H1YNW0_9BRAD</name>
<dbReference type="AlphaFoldDB" id="A0A1H1YNW0"/>
<evidence type="ECO:0000313" key="2">
    <source>
        <dbReference type="Proteomes" id="UP000243904"/>
    </source>
</evidence>
<dbReference type="RefSeq" id="WP_100384724.1">
    <property type="nucleotide sequence ID" value="NZ_LT629750.1"/>
</dbReference>
<dbReference type="Proteomes" id="UP000243904">
    <property type="component" value="Chromosome I"/>
</dbReference>